<dbReference type="GO" id="GO:0003924">
    <property type="term" value="F:GTPase activity"/>
    <property type="evidence" value="ECO:0007669"/>
    <property type="project" value="InterPro"/>
</dbReference>
<dbReference type="SUPFAM" id="SSF52540">
    <property type="entry name" value="P-loop containing nucleoside triphosphate hydrolases"/>
    <property type="match status" value="1"/>
</dbReference>
<evidence type="ECO:0000313" key="1">
    <source>
        <dbReference type="EMBL" id="CAD1821479.1"/>
    </source>
</evidence>
<proteinExistence type="predicted"/>
<accession>A0A6V7NS87</accession>
<dbReference type="InterPro" id="IPR027417">
    <property type="entry name" value="P-loop_NTPase"/>
</dbReference>
<dbReference type="InterPro" id="IPR001806">
    <property type="entry name" value="Small_GTPase"/>
</dbReference>
<dbReference type="GO" id="GO:0005525">
    <property type="term" value="F:GTP binding"/>
    <property type="evidence" value="ECO:0007669"/>
    <property type="project" value="InterPro"/>
</dbReference>
<organism evidence="1">
    <name type="scientific">Ananas comosus var. bracteatus</name>
    <name type="common">red pineapple</name>
    <dbReference type="NCBI Taxonomy" id="296719"/>
    <lineage>
        <taxon>Eukaryota</taxon>
        <taxon>Viridiplantae</taxon>
        <taxon>Streptophyta</taxon>
        <taxon>Embryophyta</taxon>
        <taxon>Tracheophyta</taxon>
        <taxon>Spermatophyta</taxon>
        <taxon>Magnoliopsida</taxon>
        <taxon>Liliopsida</taxon>
        <taxon>Poales</taxon>
        <taxon>Bromeliaceae</taxon>
        <taxon>Bromelioideae</taxon>
        <taxon>Ananas</taxon>
    </lineage>
</organism>
<gene>
    <name evidence="1" type="ORF">CB5_LOCUS4690</name>
</gene>
<dbReference type="Gene3D" id="3.40.50.300">
    <property type="entry name" value="P-loop containing nucleotide triphosphate hydrolases"/>
    <property type="match status" value="1"/>
</dbReference>
<dbReference type="InterPro" id="IPR050209">
    <property type="entry name" value="Rab_GTPases_membrane_traffic"/>
</dbReference>
<dbReference type="SMART" id="SM00175">
    <property type="entry name" value="RAB"/>
    <property type="match status" value="1"/>
</dbReference>
<sequence length="120" mass="13613">MHRYRAVTSAYYRGAVGAMLVYDITKRVTFEHVARWVDELREHTDISIVVMLVGNKADLAGQRVVLTKDAVAFAEKQGFFSRRLPRSAVRTSTAPSCTCSRRSSLSCRTRRWSWTWPGGS</sequence>
<dbReference type="PANTHER" id="PTHR47979">
    <property type="entry name" value="DRAB11-RELATED"/>
    <property type="match status" value="1"/>
</dbReference>
<dbReference type="AlphaFoldDB" id="A0A6V7NS87"/>
<protein>
    <recommendedName>
        <fullName evidence="2">Ras-related protein RABA3</fullName>
    </recommendedName>
</protein>
<reference evidence="1" key="1">
    <citation type="submission" date="2020-07" db="EMBL/GenBank/DDBJ databases">
        <authorList>
            <person name="Lin J."/>
        </authorList>
    </citation>
    <scope>NUCLEOTIDE SEQUENCE</scope>
</reference>
<evidence type="ECO:0008006" key="2">
    <source>
        <dbReference type="Google" id="ProtNLM"/>
    </source>
</evidence>
<dbReference type="Pfam" id="PF00071">
    <property type="entry name" value="Ras"/>
    <property type="match status" value="1"/>
</dbReference>
<name>A0A6V7NS87_ANACO</name>
<dbReference type="EMBL" id="LR862141">
    <property type="protein sequence ID" value="CAD1821479.1"/>
    <property type="molecule type" value="Genomic_DNA"/>
</dbReference>
<dbReference type="PROSITE" id="PS51419">
    <property type="entry name" value="RAB"/>
    <property type="match status" value="1"/>
</dbReference>